<dbReference type="AlphaFoldDB" id="A0A7G3ZJG8"/>
<sequence length="118" mass="12878">MPLAVQTILISCLQSSVLSIKDIQQKNYHKMTFRTTTAHALKAACRTFTPRSGLQTTTFPTVSSSSRYHTVQCFVNEHSKGLLDSYSQGGSGGRTTRPTVVISSDSDEIETVSGHVRV</sequence>
<evidence type="ECO:0000256" key="1">
    <source>
        <dbReference type="SAM" id="SignalP"/>
    </source>
</evidence>
<dbReference type="RefSeq" id="XP_037140328.1">
    <property type="nucleotide sequence ID" value="XM_037284432.1"/>
</dbReference>
<dbReference type="GeneID" id="59326850"/>
<reference evidence="2 3" key="1">
    <citation type="submission" date="2020-06" db="EMBL/GenBank/DDBJ databases">
        <title>The yeast mating-type switching endonuclease HO is a domesticated member of an unorthodox homing genetic element family.</title>
        <authorList>
            <person name="Coughlan A.Y."/>
            <person name="Lombardi L."/>
            <person name="Braun-Galleani S."/>
            <person name="Martos A.R."/>
            <person name="Galeote V."/>
            <person name="Bigey F."/>
            <person name="Dequin S."/>
            <person name="Byrne K.P."/>
            <person name="Wolfe K.H."/>
        </authorList>
    </citation>
    <scope>NUCLEOTIDE SEQUENCE [LARGE SCALE GENOMIC DNA]</scope>
    <source>
        <strain evidence="2 3">CBS764</strain>
    </source>
</reference>
<dbReference type="OrthoDB" id="4056530at2759"/>
<dbReference type="EMBL" id="CP059250">
    <property type="protein sequence ID" value="QLL33654.1"/>
    <property type="molecule type" value="Genomic_DNA"/>
</dbReference>
<keyword evidence="3" id="KW-1185">Reference proteome</keyword>
<organism evidence="2 3">
    <name type="scientific">Torulaspora globosa</name>
    <dbReference type="NCBI Taxonomy" id="48254"/>
    <lineage>
        <taxon>Eukaryota</taxon>
        <taxon>Fungi</taxon>
        <taxon>Dikarya</taxon>
        <taxon>Ascomycota</taxon>
        <taxon>Saccharomycotina</taxon>
        <taxon>Saccharomycetes</taxon>
        <taxon>Saccharomycetales</taxon>
        <taxon>Saccharomycetaceae</taxon>
        <taxon>Torulaspora</taxon>
    </lineage>
</organism>
<accession>A0A7G3ZJG8</accession>
<dbReference type="KEGG" id="tgb:HG536_0E05650"/>
<gene>
    <name evidence="2" type="ORF">HG536_0E05650</name>
</gene>
<keyword evidence="1" id="KW-0732">Signal</keyword>
<protein>
    <submittedName>
        <fullName evidence="2">Uncharacterized protein</fullName>
    </submittedName>
</protein>
<dbReference type="Proteomes" id="UP000515788">
    <property type="component" value="Chromosome 5"/>
</dbReference>
<feature type="chain" id="PRO_5028901148" evidence="1">
    <location>
        <begin position="20"/>
        <end position="118"/>
    </location>
</feature>
<name>A0A7G3ZJG8_9SACH</name>
<evidence type="ECO:0000313" key="2">
    <source>
        <dbReference type="EMBL" id="QLL33654.1"/>
    </source>
</evidence>
<feature type="signal peptide" evidence="1">
    <location>
        <begin position="1"/>
        <end position="19"/>
    </location>
</feature>
<evidence type="ECO:0000313" key="3">
    <source>
        <dbReference type="Proteomes" id="UP000515788"/>
    </source>
</evidence>
<proteinExistence type="predicted"/>